<comment type="caution">
    <text evidence="1">The sequence shown here is derived from an EMBL/GenBank/DDBJ whole genome shotgun (WGS) entry which is preliminary data.</text>
</comment>
<organism evidence="1 2">
    <name type="scientific">Marinifilum breve</name>
    <dbReference type="NCBI Taxonomy" id="2184082"/>
    <lineage>
        <taxon>Bacteria</taxon>
        <taxon>Pseudomonadati</taxon>
        <taxon>Bacteroidota</taxon>
        <taxon>Bacteroidia</taxon>
        <taxon>Marinilabiliales</taxon>
        <taxon>Marinifilaceae</taxon>
    </lineage>
</organism>
<dbReference type="AlphaFoldDB" id="A0A2V3ZWC8"/>
<evidence type="ECO:0000313" key="1">
    <source>
        <dbReference type="EMBL" id="PXY00782.1"/>
    </source>
</evidence>
<accession>A0A2V3ZWC8</accession>
<proteinExistence type="predicted"/>
<protein>
    <submittedName>
        <fullName evidence="1">Uncharacterized protein</fullName>
    </submittedName>
</protein>
<evidence type="ECO:0000313" key="2">
    <source>
        <dbReference type="Proteomes" id="UP000248079"/>
    </source>
</evidence>
<dbReference type="EMBL" id="QFLI01000005">
    <property type="protein sequence ID" value="PXY00782.1"/>
    <property type="molecule type" value="Genomic_DNA"/>
</dbReference>
<reference evidence="1 2" key="1">
    <citation type="submission" date="2018-05" db="EMBL/GenBank/DDBJ databases">
        <title>Marinifilum breve JC075T sp. nov., a marine bacterium isolated from Yongle Blue Hole in the South China Sea.</title>
        <authorList>
            <person name="Fu T."/>
        </authorList>
    </citation>
    <scope>NUCLEOTIDE SEQUENCE [LARGE SCALE GENOMIC DNA]</scope>
    <source>
        <strain evidence="1 2">JC075</strain>
    </source>
</reference>
<sequence>MLLVLIKIQIDRMRNVLITLLLIVNVCSYGQNMIVNQETDNSYRSYRHNPLIKIESLSDLPSLIQFNTKGHLKKILGEMSDSLHFSQAQAIDLKAIFQKDSAVFIGNAVIPKYIIKFVLTDRSIGIKSYNLSIELDEYGQLLHINWPKEKWDNKSKFIARDTIKQFVLNYAKSKRFDTSRCKVYFGYYSQFDKLCWKFHFPDSTITSNTYYKREKTYNTILISWDELKILQESQFSKATYPHAIK</sequence>
<gene>
    <name evidence="1" type="ORF">DF185_12820</name>
</gene>
<dbReference type="Proteomes" id="UP000248079">
    <property type="component" value="Unassembled WGS sequence"/>
</dbReference>
<name>A0A2V3ZWC8_9BACT</name>
<keyword evidence="2" id="KW-1185">Reference proteome</keyword>